<comment type="caution">
    <text evidence="1">The sequence shown here is derived from an EMBL/GenBank/DDBJ whole genome shotgun (WGS) entry which is preliminary data.</text>
</comment>
<dbReference type="EMBL" id="CM047943">
    <property type="protein sequence ID" value="KAI9899888.1"/>
    <property type="molecule type" value="Genomic_DNA"/>
</dbReference>
<keyword evidence="2" id="KW-1185">Reference proteome</keyword>
<evidence type="ECO:0000313" key="1">
    <source>
        <dbReference type="EMBL" id="KAI9899888.1"/>
    </source>
</evidence>
<evidence type="ECO:0000313" key="2">
    <source>
        <dbReference type="Proteomes" id="UP001163324"/>
    </source>
</evidence>
<name>A0ACC0V0G1_9HYPO</name>
<accession>A0ACC0V0G1</accession>
<dbReference type="Proteomes" id="UP001163324">
    <property type="component" value="Chromosome 4"/>
</dbReference>
<organism evidence="1 2">
    <name type="scientific">Trichothecium roseum</name>
    <dbReference type="NCBI Taxonomy" id="47278"/>
    <lineage>
        <taxon>Eukaryota</taxon>
        <taxon>Fungi</taxon>
        <taxon>Dikarya</taxon>
        <taxon>Ascomycota</taxon>
        <taxon>Pezizomycotina</taxon>
        <taxon>Sordariomycetes</taxon>
        <taxon>Hypocreomycetidae</taxon>
        <taxon>Hypocreales</taxon>
        <taxon>Hypocreales incertae sedis</taxon>
        <taxon>Trichothecium</taxon>
    </lineage>
</organism>
<proteinExistence type="predicted"/>
<protein>
    <submittedName>
        <fullName evidence="1">Uncharacterized protein</fullName>
    </submittedName>
</protein>
<reference evidence="1" key="1">
    <citation type="submission" date="2022-10" db="EMBL/GenBank/DDBJ databases">
        <title>Complete Genome of Trichothecium roseum strain YXFP-22015, a Plant Pathogen Isolated from Citrus.</title>
        <authorList>
            <person name="Wang Y."/>
            <person name="Zhu L."/>
        </authorList>
    </citation>
    <scope>NUCLEOTIDE SEQUENCE</scope>
    <source>
        <strain evidence="1">YXFP-22015</strain>
    </source>
</reference>
<gene>
    <name evidence="1" type="ORF">N3K66_004150</name>
</gene>
<sequence>MAEQEQQPHSLASTFPSPPPFWRDFTPENVRRIDDLLLLAAAGAAAAGQGDGSGGDDRLARAELPEELVNLQPPPEPADGRWRVFGDHYSLNDELPTLEDQGITNLPATHPSRQNQQQQQPPSGSSAAAPRTVAQQDTALELKRLVKSLLLNFLELAGALHASPGDATAKVADLRTLLINIHHTLNEYRPHQARESAAELMQDLLDRTRRETAGVQEVVDRGRRVLEGLGSLGVDGDGVGSAAAAAAAGSMAATATATTAASSAAVTGEGVGEEGEMGAMRERDLWSITDGLLA</sequence>